<dbReference type="AlphaFoldDB" id="A0A367LN58"/>
<keyword evidence="2" id="KW-1133">Transmembrane helix</keyword>
<dbReference type="OrthoDB" id="4524805at2759"/>
<comment type="caution">
    <text evidence="3">The sequence shown here is derived from an EMBL/GenBank/DDBJ whole genome shotgun (WGS) entry which is preliminary data.</text>
</comment>
<organism evidence="3 4">
    <name type="scientific">Ophiocordyceps polyrhachis-furcata BCC 54312</name>
    <dbReference type="NCBI Taxonomy" id="1330021"/>
    <lineage>
        <taxon>Eukaryota</taxon>
        <taxon>Fungi</taxon>
        <taxon>Dikarya</taxon>
        <taxon>Ascomycota</taxon>
        <taxon>Pezizomycotina</taxon>
        <taxon>Sordariomycetes</taxon>
        <taxon>Hypocreomycetidae</taxon>
        <taxon>Hypocreales</taxon>
        <taxon>Ophiocordycipitaceae</taxon>
        <taxon>Ophiocordyceps</taxon>
    </lineage>
</organism>
<gene>
    <name evidence="3" type="ORF">L249_2716</name>
</gene>
<evidence type="ECO:0000256" key="2">
    <source>
        <dbReference type="SAM" id="Phobius"/>
    </source>
</evidence>
<feature type="compositionally biased region" description="Low complexity" evidence="1">
    <location>
        <begin position="87"/>
        <end position="106"/>
    </location>
</feature>
<reference evidence="3 4" key="1">
    <citation type="journal article" date="2015" name="BMC Genomics">
        <title>Insights from the genome of Ophiocordyceps polyrhachis-furcata to pathogenicity and host specificity in insect fungi.</title>
        <authorList>
            <person name="Wichadakul D."/>
            <person name="Kobmoo N."/>
            <person name="Ingsriswang S."/>
            <person name="Tangphatsornruang S."/>
            <person name="Chantasingh D."/>
            <person name="Luangsa-ard J.J."/>
            <person name="Eurwilaichitr L."/>
        </authorList>
    </citation>
    <scope>NUCLEOTIDE SEQUENCE [LARGE SCALE GENOMIC DNA]</scope>
    <source>
        <strain evidence="3 4">BCC 54312</strain>
    </source>
</reference>
<dbReference type="Proteomes" id="UP000253664">
    <property type="component" value="Unassembled WGS sequence"/>
</dbReference>
<evidence type="ECO:0000313" key="3">
    <source>
        <dbReference type="EMBL" id="RCI15883.1"/>
    </source>
</evidence>
<keyword evidence="2" id="KW-0812">Transmembrane</keyword>
<accession>A0A367LN58</accession>
<feature type="region of interest" description="Disordered" evidence="1">
    <location>
        <begin position="333"/>
        <end position="397"/>
    </location>
</feature>
<name>A0A367LN58_9HYPO</name>
<feature type="transmembrane region" description="Helical" evidence="2">
    <location>
        <begin position="23"/>
        <end position="46"/>
    </location>
</feature>
<protein>
    <submittedName>
        <fullName evidence="3">Uncharacterized protein</fullName>
    </submittedName>
</protein>
<feature type="compositionally biased region" description="Low complexity" evidence="1">
    <location>
        <begin position="207"/>
        <end position="225"/>
    </location>
</feature>
<proteinExistence type="predicted"/>
<feature type="region of interest" description="Disordered" evidence="1">
    <location>
        <begin position="87"/>
        <end position="107"/>
    </location>
</feature>
<keyword evidence="4" id="KW-1185">Reference proteome</keyword>
<dbReference type="EMBL" id="LKCN02000001">
    <property type="protein sequence ID" value="RCI15883.1"/>
    <property type="molecule type" value="Genomic_DNA"/>
</dbReference>
<evidence type="ECO:0000313" key="4">
    <source>
        <dbReference type="Proteomes" id="UP000253664"/>
    </source>
</evidence>
<feature type="region of interest" description="Disordered" evidence="1">
    <location>
        <begin position="142"/>
        <end position="301"/>
    </location>
</feature>
<sequence length="397" mass="43456">MPFDARQATDNISPRHSSDQLPVALGAIFAAYGISLVFVAITLLALSSKRRQHLTADFPPTIHYAPYHNFPSPARCTAVPNFSYPSPVRQDFSSSSRSPNSNDASPVARIDYDDDVEMAEQQQLEDMYKHAMDHEAARLDGQDFVPSPSLKSPRPSHLTLDQKPKSKTQGFLDAIRTPRKKNIKGINISSPIMSPHPSPHPAQYSRPLSPVSPSSYGSSPASQPSYRSPPRTARHQSPPLTPEISPRTIPSIDEHLNAYLNSPERRRPSPPVGLPRSPKPGAGFPPMAPVPTIGTVRRPSAVREGGLLPLRAYDPGKLGAGSATTIQTVLERKEPEGPMSGRGPLSAGTVPYSPYQPYTPCMPITPSLVTREDRKRMKKMMPKTPTTEMVKSTEDVW</sequence>
<keyword evidence="2" id="KW-0472">Membrane</keyword>
<evidence type="ECO:0000256" key="1">
    <source>
        <dbReference type="SAM" id="MobiDB-lite"/>
    </source>
</evidence>